<feature type="transmembrane region" description="Helical" evidence="6">
    <location>
        <begin position="130"/>
        <end position="148"/>
    </location>
</feature>
<keyword evidence="4 6" id="KW-1133">Transmembrane helix</keyword>
<dbReference type="InterPro" id="IPR050833">
    <property type="entry name" value="Poly_Biosynth_Transport"/>
</dbReference>
<feature type="transmembrane region" description="Helical" evidence="6">
    <location>
        <begin position="186"/>
        <end position="206"/>
    </location>
</feature>
<evidence type="ECO:0000256" key="6">
    <source>
        <dbReference type="SAM" id="Phobius"/>
    </source>
</evidence>
<feature type="transmembrane region" description="Helical" evidence="6">
    <location>
        <begin position="251"/>
        <end position="272"/>
    </location>
</feature>
<protein>
    <submittedName>
        <fullName evidence="7">O-antigen/teichoic acid export membrane protein</fullName>
    </submittedName>
</protein>
<dbReference type="PANTHER" id="PTHR30250:SF26">
    <property type="entry name" value="PSMA PROTEIN"/>
    <property type="match status" value="1"/>
</dbReference>
<feature type="transmembrane region" description="Helical" evidence="6">
    <location>
        <begin position="308"/>
        <end position="327"/>
    </location>
</feature>
<evidence type="ECO:0000256" key="1">
    <source>
        <dbReference type="ARBA" id="ARBA00004651"/>
    </source>
</evidence>
<evidence type="ECO:0000256" key="3">
    <source>
        <dbReference type="ARBA" id="ARBA00022692"/>
    </source>
</evidence>
<sequence length="456" mass="50982">MQVKKALIKNSIVGVWSKISTLLFRIIQVPLLLYYLGVEGYGLWIVIASLPSWLTLANMGFGSVSANEMSIAMANGEVDKARKILSSTVALIATISAIGILLVVLIAPFIPWESFFNLSRSRHKELTLTMIWLCSSVFLSFTTDVLSGRFRAARRAHLSMLLDSFKPWLELLLMVIVLRFTTRYDYLALSLLSSMLVYLFINTWLSGKSLPILSFSFKDIEVSRFRLLFRKGIAFQAFPLGNALIFQGNILVIQGILGPVAVALFATVRTMVRSINQLMEMVNAIIWPELSILIGTNNLVKAARLHRLGVGFTFIASVLCVLILSFFGHDIYALWTRKAIPLPQHLLILFLFPIIFNAIWYTSSVVHTSCNKHEGLAIRYLIASTMAILTCAILSYYYGVEGAAISTLIADFILIPYVIRRSLQLTGDNLSNFLSGIWDEIKSGLHTANKLISRSR</sequence>
<proteinExistence type="predicted"/>
<dbReference type="GO" id="GO:0005886">
    <property type="term" value="C:plasma membrane"/>
    <property type="evidence" value="ECO:0007669"/>
    <property type="project" value="UniProtKB-SubCell"/>
</dbReference>
<keyword evidence="2" id="KW-1003">Cell membrane</keyword>
<dbReference type="OrthoDB" id="7011692at2"/>
<name>A0A562U5D0_9SPHI</name>
<evidence type="ECO:0000256" key="2">
    <source>
        <dbReference type="ARBA" id="ARBA00022475"/>
    </source>
</evidence>
<comment type="subcellular location">
    <subcellularLocation>
        <location evidence="1">Cell membrane</location>
        <topology evidence="1">Multi-pass membrane protein</topology>
    </subcellularLocation>
</comment>
<gene>
    <name evidence="7" type="ORF">JN11_02058</name>
</gene>
<keyword evidence="5 6" id="KW-0472">Membrane</keyword>
<dbReference type="EMBL" id="VLLI01000005">
    <property type="protein sequence ID" value="TWJ00799.1"/>
    <property type="molecule type" value="Genomic_DNA"/>
</dbReference>
<comment type="caution">
    <text evidence="7">The sequence shown here is derived from an EMBL/GenBank/DDBJ whole genome shotgun (WGS) entry which is preliminary data.</text>
</comment>
<feature type="transmembrane region" description="Helical" evidence="6">
    <location>
        <begin position="41"/>
        <end position="64"/>
    </location>
</feature>
<keyword evidence="8" id="KW-1185">Reference proteome</keyword>
<accession>A0A562U5D0</accession>
<feature type="transmembrane region" description="Helical" evidence="6">
    <location>
        <begin position="12"/>
        <end position="35"/>
    </location>
</feature>
<evidence type="ECO:0000313" key="7">
    <source>
        <dbReference type="EMBL" id="TWJ00799.1"/>
    </source>
</evidence>
<evidence type="ECO:0000313" key="8">
    <source>
        <dbReference type="Proteomes" id="UP000317010"/>
    </source>
</evidence>
<dbReference type="PANTHER" id="PTHR30250">
    <property type="entry name" value="PST FAMILY PREDICTED COLANIC ACID TRANSPORTER"/>
    <property type="match status" value="1"/>
</dbReference>
<reference evidence="7 8" key="1">
    <citation type="submission" date="2019-07" db="EMBL/GenBank/DDBJ databases">
        <title>Genomic Encyclopedia of Archaeal and Bacterial Type Strains, Phase II (KMG-II): from individual species to whole genera.</title>
        <authorList>
            <person name="Goeker M."/>
        </authorList>
    </citation>
    <scope>NUCLEOTIDE SEQUENCE [LARGE SCALE GENOMIC DNA]</scope>
    <source>
        <strain evidence="7 8">ATCC BAA-1854</strain>
    </source>
</reference>
<dbReference type="RefSeq" id="WP_144912197.1">
    <property type="nucleotide sequence ID" value="NZ_VLLI01000005.1"/>
</dbReference>
<feature type="transmembrane region" description="Helical" evidence="6">
    <location>
        <begin position="378"/>
        <end position="397"/>
    </location>
</feature>
<evidence type="ECO:0000256" key="5">
    <source>
        <dbReference type="ARBA" id="ARBA00023136"/>
    </source>
</evidence>
<feature type="transmembrane region" description="Helical" evidence="6">
    <location>
        <begin position="403"/>
        <end position="419"/>
    </location>
</feature>
<dbReference type="Proteomes" id="UP000317010">
    <property type="component" value="Unassembled WGS sequence"/>
</dbReference>
<organism evidence="7 8">
    <name type="scientific">Mucilaginibacter frigoritolerans</name>
    <dbReference type="NCBI Taxonomy" id="652788"/>
    <lineage>
        <taxon>Bacteria</taxon>
        <taxon>Pseudomonadati</taxon>
        <taxon>Bacteroidota</taxon>
        <taxon>Sphingobacteriia</taxon>
        <taxon>Sphingobacteriales</taxon>
        <taxon>Sphingobacteriaceae</taxon>
        <taxon>Mucilaginibacter</taxon>
    </lineage>
</organism>
<feature type="transmembrane region" description="Helical" evidence="6">
    <location>
        <begin position="84"/>
        <end position="110"/>
    </location>
</feature>
<evidence type="ECO:0000256" key="4">
    <source>
        <dbReference type="ARBA" id="ARBA00022989"/>
    </source>
</evidence>
<keyword evidence="3 6" id="KW-0812">Transmembrane</keyword>
<feature type="transmembrane region" description="Helical" evidence="6">
    <location>
        <begin position="347"/>
        <end position="366"/>
    </location>
</feature>
<dbReference type="AlphaFoldDB" id="A0A562U5D0"/>